<name>A0ACC0GXI1_9ERIC</name>
<gene>
    <name evidence="1" type="ORF">LOK49_LG07G00403</name>
</gene>
<protein>
    <submittedName>
        <fullName evidence="1">Uncharacterized protein</fullName>
    </submittedName>
</protein>
<comment type="caution">
    <text evidence="1">The sequence shown here is derived from an EMBL/GenBank/DDBJ whole genome shotgun (WGS) entry which is preliminary data.</text>
</comment>
<accession>A0ACC0GXI1</accession>
<evidence type="ECO:0000313" key="2">
    <source>
        <dbReference type="Proteomes" id="UP001060215"/>
    </source>
</evidence>
<keyword evidence="2" id="KW-1185">Reference proteome</keyword>
<reference evidence="1 2" key="1">
    <citation type="journal article" date="2022" name="Plant J.">
        <title>Chromosome-level genome of Camellia lanceoleosa provides a valuable resource for understanding genome evolution and self-incompatibility.</title>
        <authorList>
            <person name="Gong W."/>
            <person name="Xiao S."/>
            <person name="Wang L."/>
            <person name="Liao Z."/>
            <person name="Chang Y."/>
            <person name="Mo W."/>
            <person name="Hu G."/>
            <person name="Li W."/>
            <person name="Zhao G."/>
            <person name="Zhu H."/>
            <person name="Hu X."/>
            <person name="Ji K."/>
            <person name="Xiang X."/>
            <person name="Song Q."/>
            <person name="Yuan D."/>
            <person name="Jin S."/>
            <person name="Zhang L."/>
        </authorList>
    </citation>
    <scope>NUCLEOTIDE SEQUENCE [LARGE SCALE GENOMIC DNA]</scope>
    <source>
        <strain evidence="1">SQ_2022a</strain>
    </source>
</reference>
<organism evidence="1 2">
    <name type="scientific">Camellia lanceoleosa</name>
    <dbReference type="NCBI Taxonomy" id="1840588"/>
    <lineage>
        <taxon>Eukaryota</taxon>
        <taxon>Viridiplantae</taxon>
        <taxon>Streptophyta</taxon>
        <taxon>Embryophyta</taxon>
        <taxon>Tracheophyta</taxon>
        <taxon>Spermatophyta</taxon>
        <taxon>Magnoliopsida</taxon>
        <taxon>eudicotyledons</taxon>
        <taxon>Gunneridae</taxon>
        <taxon>Pentapetalae</taxon>
        <taxon>asterids</taxon>
        <taxon>Ericales</taxon>
        <taxon>Theaceae</taxon>
        <taxon>Camellia</taxon>
    </lineage>
</organism>
<sequence length="95" mass="11017">MGVLRMVEVRVPNLDCEGCAAKLRKSISQLKEVEEIEIDMETKDNSERLRHREKEGSQINQACRQSNRAMAIPRRLLSFHFILQVPFSHCQPLLL</sequence>
<evidence type="ECO:0000313" key="1">
    <source>
        <dbReference type="EMBL" id="KAI8005540.1"/>
    </source>
</evidence>
<dbReference type="EMBL" id="CM045764">
    <property type="protein sequence ID" value="KAI8005540.1"/>
    <property type="molecule type" value="Genomic_DNA"/>
</dbReference>
<proteinExistence type="predicted"/>
<dbReference type="Proteomes" id="UP001060215">
    <property type="component" value="Chromosome 7"/>
</dbReference>